<name>A0A8H5BVW2_9AGAR</name>
<dbReference type="PROSITE" id="PS51873">
    <property type="entry name" value="TRIAD"/>
    <property type="match status" value="1"/>
</dbReference>
<dbReference type="InterPro" id="IPR002867">
    <property type="entry name" value="IBR_dom"/>
</dbReference>
<dbReference type="AlphaFoldDB" id="A0A8H5BVW2"/>
<keyword evidence="8" id="KW-0862">Zinc</keyword>
<dbReference type="Pfam" id="PF01485">
    <property type="entry name" value="IBR"/>
    <property type="match status" value="1"/>
</dbReference>
<dbReference type="EC" id="2.3.2.31" evidence="2"/>
<evidence type="ECO:0000259" key="9">
    <source>
        <dbReference type="PROSITE" id="PS51873"/>
    </source>
</evidence>
<keyword evidence="3" id="KW-0808">Transferase</keyword>
<evidence type="ECO:0000256" key="5">
    <source>
        <dbReference type="ARBA" id="ARBA00022737"/>
    </source>
</evidence>
<gene>
    <name evidence="10" type="ORF">D9619_009199</name>
</gene>
<evidence type="ECO:0000256" key="6">
    <source>
        <dbReference type="ARBA" id="ARBA00022771"/>
    </source>
</evidence>
<organism evidence="10 11">
    <name type="scientific">Psilocybe cf. subviscida</name>
    <dbReference type="NCBI Taxonomy" id="2480587"/>
    <lineage>
        <taxon>Eukaryota</taxon>
        <taxon>Fungi</taxon>
        <taxon>Dikarya</taxon>
        <taxon>Basidiomycota</taxon>
        <taxon>Agaricomycotina</taxon>
        <taxon>Agaricomycetes</taxon>
        <taxon>Agaricomycetidae</taxon>
        <taxon>Agaricales</taxon>
        <taxon>Agaricineae</taxon>
        <taxon>Strophariaceae</taxon>
        <taxon>Psilocybe</taxon>
    </lineage>
</organism>
<dbReference type="CDD" id="cd22584">
    <property type="entry name" value="Rcat_RBR_unk"/>
    <property type="match status" value="1"/>
</dbReference>
<dbReference type="GO" id="GO:0016567">
    <property type="term" value="P:protein ubiquitination"/>
    <property type="evidence" value="ECO:0007669"/>
    <property type="project" value="InterPro"/>
</dbReference>
<evidence type="ECO:0000256" key="8">
    <source>
        <dbReference type="ARBA" id="ARBA00022833"/>
    </source>
</evidence>
<dbReference type="Pfam" id="PF22191">
    <property type="entry name" value="IBR_1"/>
    <property type="match status" value="1"/>
</dbReference>
<keyword evidence="5" id="KW-0677">Repeat</keyword>
<dbReference type="OrthoDB" id="9977870at2759"/>
<dbReference type="SUPFAM" id="SSF57850">
    <property type="entry name" value="RING/U-box"/>
    <property type="match status" value="2"/>
</dbReference>
<keyword evidence="7" id="KW-0833">Ubl conjugation pathway</keyword>
<dbReference type="Proteomes" id="UP000567179">
    <property type="component" value="Unassembled WGS sequence"/>
</dbReference>
<keyword evidence="11" id="KW-1185">Reference proteome</keyword>
<protein>
    <recommendedName>
        <fullName evidence="2">RBR-type E3 ubiquitin transferase</fullName>
        <ecNumber evidence="2">2.3.2.31</ecNumber>
    </recommendedName>
</protein>
<dbReference type="InterPro" id="IPR017907">
    <property type="entry name" value="Znf_RING_CS"/>
</dbReference>
<accession>A0A8H5BVW2</accession>
<comment type="catalytic activity">
    <reaction evidence="1">
        <text>[E2 ubiquitin-conjugating enzyme]-S-ubiquitinyl-L-cysteine + [acceptor protein]-L-lysine = [E2 ubiquitin-conjugating enzyme]-L-cysteine + [acceptor protein]-N(6)-ubiquitinyl-L-lysine.</text>
        <dbReference type="EC" id="2.3.2.31"/>
    </reaction>
</comment>
<dbReference type="PANTHER" id="PTHR11685">
    <property type="entry name" value="RBR FAMILY RING FINGER AND IBR DOMAIN-CONTAINING"/>
    <property type="match status" value="1"/>
</dbReference>
<evidence type="ECO:0000256" key="4">
    <source>
        <dbReference type="ARBA" id="ARBA00022723"/>
    </source>
</evidence>
<evidence type="ECO:0000256" key="3">
    <source>
        <dbReference type="ARBA" id="ARBA00022679"/>
    </source>
</evidence>
<dbReference type="Gene3D" id="1.20.120.1750">
    <property type="match status" value="1"/>
</dbReference>
<evidence type="ECO:0000256" key="1">
    <source>
        <dbReference type="ARBA" id="ARBA00001798"/>
    </source>
</evidence>
<feature type="domain" description="RING-type" evidence="9">
    <location>
        <begin position="219"/>
        <end position="411"/>
    </location>
</feature>
<sequence>MTTVAAIPMGIPLFDEDIDAETAALIAQLALDDLEEEVSTKKGKARAGGPLSDEDLAFQLQYEFLRQQLALVEDEKYARSLASALESDAAILQAHLTAERAAEEDRRAADLVSRGEPLPPPTAIQASLEDPAFVLQPEPPVVSEVSRAFGKLPERCSEWRDSTTTSWGDHDSNEEIEEPIQQRAALEKIARQHHKLLGDNAPSASGSNASIINIYRKPKNVECISCSEHFSPGVALHVPCEHYYCRDCIATLVDLFTRDESLYPLRCCQKTITVTTVFPFISSKLRLAFEAKHAEFSVLSKDRVYCHQPTCSVFLGSSEGLSCTGILCPACSVSTCPKCKQAAHVEEDCAVSAATIELRALALAQGWQTCPGCHTLIELNMGCYHMTCRCRTEFCYLCAARWKTCDCAQWDEDRLVVAARERVENEVGARAARVMAPVVYEQRVQERARALRINHDCEQHNWTYRQGGGRCSECRYVLPSYLLGVLVTCMRAMF</sequence>
<keyword evidence="6" id="KW-0863">Zinc-finger</keyword>
<dbReference type="PROSITE" id="PS00518">
    <property type="entry name" value="ZF_RING_1"/>
    <property type="match status" value="1"/>
</dbReference>
<evidence type="ECO:0000256" key="7">
    <source>
        <dbReference type="ARBA" id="ARBA00022786"/>
    </source>
</evidence>
<reference evidence="10 11" key="1">
    <citation type="journal article" date="2020" name="ISME J.">
        <title>Uncovering the hidden diversity of litter-decomposition mechanisms in mushroom-forming fungi.</title>
        <authorList>
            <person name="Floudas D."/>
            <person name="Bentzer J."/>
            <person name="Ahren D."/>
            <person name="Johansson T."/>
            <person name="Persson P."/>
            <person name="Tunlid A."/>
        </authorList>
    </citation>
    <scope>NUCLEOTIDE SEQUENCE [LARGE SCALE GENOMIC DNA]</scope>
    <source>
        <strain evidence="10 11">CBS 101986</strain>
    </source>
</reference>
<evidence type="ECO:0000313" key="11">
    <source>
        <dbReference type="Proteomes" id="UP000567179"/>
    </source>
</evidence>
<evidence type="ECO:0000256" key="2">
    <source>
        <dbReference type="ARBA" id="ARBA00012251"/>
    </source>
</evidence>
<comment type="caution">
    <text evidence="10">The sequence shown here is derived from an EMBL/GenBank/DDBJ whole genome shotgun (WGS) entry which is preliminary data.</text>
</comment>
<dbReference type="EMBL" id="JAACJJ010000002">
    <property type="protein sequence ID" value="KAF5329483.1"/>
    <property type="molecule type" value="Genomic_DNA"/>
</dbReference>
<dbReference type="GO" id="GO:0061630">
    <property type="term" value="F:ubiquitin protein ligase activity"/>
    <property type="evidence" value="ECO:0007669"/>
    <property type="project" value="UniProtKB-EC"/>
</dbReference>
<keyword evidence="4" id="KW-0479">Metal-binding</keyword>
<proteinExistence type="predicted"/>
<dbReference type="InterPro" id="IPR031127">
    <property type="entry name" value="E3_UB_ligase_RBR"/>
</dbReference>
<dbReference type="GO" id="GO:0008270">
    <property type="term" value="F:zinc ion binding"/>
    <property type="evidence" value="ECO:0007669"/>
    <property type="project" value="UniProtKB-KW"/>
</dbReference>
<dbReference type="InterPro" id="IPR044066">
    <property type="entry name" value="TRIAD_supradom"/>
</dbReference>
<dbReference type="SMART" id="SM00647">
    <property type="entry name" value="IBR"/>
    <property type="match status" value="2"/>
</dbReference>
<dbReference type="CDD" id="cd20335">
    <property type="entry name" value="BRcat_RBR"/>
    <property type="match status" value="1"/>
</dbReference>
<evidence type="ECO:0000313" key="10">
    <source>
        <dbReference type="EMBL" id="KAF5329483.1"/>
    </source>
</evidence>